<dbReference type="InterPro" id="IPR036890">
    <property type="entry name" value="HATPase_C_sf"/>
</dbReference>
<reference evidence="12 13" key="1">
    <citation type="submission" date="2019-10" db="EMBL/GenBank/DDBJ databases">
        <title>Whole genome shotgun sequence of Acrocarpospora corrugata NBRC 13972.</title>
        <authorList>
            <person name="Ichikawa N."/>
            <person name="Kimura A."/>
            <person name="Kitahashi Y."/>
            <person name="Komaki H."/>
            <person name="Oguchi A."/>
        </authorList>
    </citation>
    <scope>NUCLEOTIDE SEQUENCE [LARGE SCALE GENOMIC DNA]</scope>
    <source>
        <strain evidence="12 13">NBRC 13972</strain>
    </source>
</reference>
<keyword evidence="7" id="KW-0902">Two-component regulatory system</keyword>
<dbReference type="Pfam" id="PF00512">
    <property type="entry name" value="HisKA"/>
    <property type="match status" value="1"/>
</dbReference>
<feature type="domain" description="Histidine kinase" evidence="10">
    <location>
        <begin position="210"/>
        <end position="426"/>
    </location>
</feature>
<evidence type="ECO:0000259" key="11">
    <source>
        <dbReference type="PROSITE" id="PS50110"/>
    </source>
</evidence>
<evidence type="ECO:0000256" key="9">
    <source>
        <dbReference type="SAM" id="Coils"/>
    </source>
</evidence>
<dbReference type="PANTHER" id="PTHR43047">
    <property type="entry name" value="TWO-COMPONENT HISTIDINE PROTEIN KINASE"/>
    <property type="match status" value="1"/>
</dbReference>
<dbReference type="SMART" id="SM00387">
    <property type="entry name" value="HATPase_c"/>
    <property type="match status" value="1"/>
</dbReference>
<organism evidence="12 13">
    <name type="scientific">Acrocarpospora corrugata</name>
    <dbReference type="NCBI Taxonomy" id="35763"/>
    <lineage>
        <taxon>Bacteria</taxon>
        <taxon>Bacillati</taxon>
        <taxon>Actinomycetota</taxon>
        <taxon>Actinomycetes</taxon>
        <taxon>Streptosporangiales</taxon>
        <taxon>Streptosporangiaceae</taxon>
        <taxon>Acrocarpospora</taxon>
    </lineage>
</organism>
<dbReference type="PROSITE" id="PS50109">
    <property type="entry name" value="HIS_KIN"/>
    <property type="match status" value="1"/>
</dbReference>
<dbReference type="EC" id="2.7.13.3" evidence="3"/>
<dbReference type="CDD" id="cd00082">
    <property type="entry name" value="HisKA"/>
    <property type="match status" value="1"/>
</dbReference>
<dbReference type="GO" id="GO:0000155">
    <property type="term" value="F:phosphorelay sensor kinase activity"/>
    <property type="evidence" value="ECO:0007669"/>
    <property type="project" value="InterPro"/>
</dbReference>
<proteinExistence type="predicted"/>
<evidence type="ECO:0000256" key="1">
    <source>
        <dbReference type="ARBA" id="ARBA00000085"/>
    </source>
</evidence>
<protein>
    <recommendedName>
        <fullName evidence="3">histidine kinase</fullName>
        <ecNumber evidence="3">2.7.13.3</ecNumber>
    </recommendedName>
</protein>
<feature type="coiled-coil region" evidence="9">
    <location>
        <begin position="134"/>
        <end position="175"/>
    </location>
</feature>
<dbReference type="SUPFAM" id="SSF52172">
    <property type="entry name" value="CheY-like"/>
    <property type="match status" value="1"/>
</dbReference>
<dbReference type="GO" id="GO:0009927">
    <property type="term" value="F:histidine phosphotransfer kinase activity"/>
    <property type="evidence" value="ECO:0007669"/>
    <property type="project" value="TreeGrafter"/>
</dbReference>
<dbReference type="InterPro" id="IPR011006">
    <property type="entry name" value="CheY-like_superfamily"/>
</dbReference>
<dbReference type="Proteomes" id="UP000334990">
    <property type="component" value="Unassembled WGS sequence"/>
</dbReference>
<dbReference type="InterPro" id="IPR003594">
    <property type="entry name" value="HATPase_dom"/>
</dbReference>
<dbReference type="AlphaFoldDB" id="A0A5M3W2Z4"/>
<dbReference type="Pfam" id="PF02518">
    <property type="entry name" value="HATPase_c"/>
    <property type="match status" value="1"/>
</dbReference>
<evidence type="ECO:0000313" key="12">
    <source>
        <dbReference type="EMBL" id="GES02392.1"/>
    </source>
</evidence>
<dbReference type="SMART" id="SM00388">
    <property type="entry name" value="HisKA"/>
    <property type="match status" value="1"/>
</dbReference>
<dbReference type="GO" id="GO:0005886">
    <property type="term" value="C:plasma membrane"/>
    <property type="evidence" value="ECO:0007669"/>
    <property type="project" value="UniProtKB-SubCell"/>
</dbReference>
<dbReference type="InterPro" id="IPR001789">
    <property type="entry name" value="Sig_transdc_resp-reg_receiver"/>
</dbReference>
<dbReference type="SUPFAM" id="SSF47384">
    <property type="entry name" value="Homodimeric domain of signal transducing histidine kinase"/>
    <property type="match status" value="1"/>
</dbReference>
<evidence type="ECO:0000259" key="10">
    <source>
        <dbReference type="PROSITE" id="PS50109"/>
    </source>
</evidence>
<evidence type="ECO:0000256" key="3">
    <source>
        <dbReference type="ARBA" id="ARBA00012438"/>
    </source>
</evidence>
<accession>A0A5M3W2Z4</accession>
<dbReference type="RefSeq" id="WP_155338622.1">
    <property type="nucleotide sequence ID" value="NZ_BAAABN010000060.1"/>
</dbReference>
<dbReference type="PROSITE" id="PS50110">
    <property type="entry name" value="RESPONSE_REGULATORY"/>
    <property type="match status" value="1"/>
</dbReference>
<dbReference type="InterPro" id="IPR004358">
    <property type="entry name" value="Sig_transdc_His_kin-like_C"/>
</dbReference>
<evidence type="ECO:0000256" key="2">
    <source>
        <dbReference type="ARBA" id="ARBA00004236"/>
    </source>
</evidence>
<dbReference type="InterPro" id="IPR003661">
    <property type="entry name" value="HisK_dim/P_dom"/>
</dbReference>
<keyword evidence="13" id="KW-1185">Reference proteome</keyword>
<name>A0A5M3W2Z4_9ACTN</name>
<evidence type="ECO:0000256" key="4">
    <source>
        <dbReference type="ARBA" id="ARBA00022553"/>
    </source>
</evidence>
<dbReference type="OrthoDB" id="340764at2"/>
<gene>
    <name evidence="12" type="ORF">Acor_44580</name>
</gene>
<dbReference type="InterPro" id="IPR005467">
    <property type="entry name" value="His_kinase_dom"/>
</dbReference>
<dbReference type="SUPFAM" id="SSF55874">
    <property type="entry name" value="ATPase domain of HSP90 chaperone/DNA topoisomerase II/histidine kinase"/>
    <property type="match status" value="1"/>
</dbReference>
<dbReference type="Gene3D" id="3.30.565.10">
    <property type="entry name" value="Histidine kinase-like ATPase, C-terminal domain"/>
    <property type="match status" value="1"/>
</dbReference>
<comment type="subcellular location">
    <subcellularLocation>
        <location evidence="2">Cell membrane</location>
    </subcellularLocation>
</comment>
<dbReference type="SMART" id="SM00448">
    <property type="entry name" value="REC"/>
    <property type="match status" value="1"/>
</dbReference>
<keyword evidence="9" id="KW-0175">Coiled coil</keyword>
<comment type="caution">
    <text evidence="12">The sequence shown here is derived from an EMBL/GenBank/DDBJ whole genome shotgun (WGS) entry which is preliminary data.</text>
</comment>
<dbReference type="PRINTS" id="PR00344">
    <property type="entry name" value="BCTRLSENSOR"/>
</dbReference>
<dbReference type="InterPro" id="IPR036097">
    <property type="entry name" value="HisK_dim/P_sf"/>
</dbReference>
<dbReference type="PANTHER" id="PTHR43047:SF72">
    <property type="entry name" value="OSMOSENSING HISTIDINE PROTEIN KINASE SLN1"/>
    <property type="match status" value="1"/>
</dbReference>
<evidence type="ECO:0000256" key="7">
    <source>
        <dbReference type="ARBA" id="ARBA00023012"/>
    </source>
</evidence>
<evidence type="ECO:0000313" key="13">
    <source>
        <dbReference type="Proteomes" id="UP000334990"/>
    </source>
</evidence>
<feature type="domain" description="Response regulatory" evidence="11">
    <location>
        <begin position="432"/>
        <end position="542"/>
    </location>
</feature>
<evidence type="ECO:0000256" key="5">
    <source>
        <dbReference type="ARBA" id="ARBA00022679"/>
    </source>
</evidence>
<keyword evidence="4 8" id="KW-0597">Phosphoprotein</keyword>
<dbReference type="CDD" id="cd16922">
    <property type="entry name" value="HATPase_EvgS-ArcB-TorS-like"/>
    <property type="match status" value="1"/>
</dbReference>
<keyword evidence="5" id="KW-0808">Transferase</keyword>
<sequence>MTPDMLTMAIRTEPDVFTLRRIGREVAAGIGLDYQDQVRLATALSEVGREVLAQAGGGTVVFAFDGTLNVTVRAEYRLRPGTHGFAAAARLVDEVRYADQSVTLVKGVPPARLTQDRLETLRTHLAGLAAVSPLDELRTQNQELLTALEDVQSQRDELEETNRGVLALYTQLSEELEHTNQGVVALYAELEDKTVQLREASEAKTRFLASVSHELRAPASSILGLARMILELGDPLDDTRRHQIELIRSSGRDLLNLVNELLDLAKAESGRLEPTLSEVELRPVVERLAAQLRPMARDGVALVADLPGELDPLLTDDVMLTQVLRNLLTNGLKFTEHGQVLIRVTDDADTVLVEVSDTGIGIPADQLDQIFEEFYQVRGPIQTRVTGTGLGLPYARSLVGILGGDLTVRSEVGEGTTFELRLPRLDRITLPRVLIADDDPGFRATLRDFLRGVADQVEQVGDGRAALAAIRRERPDLLLLDLRMPDLDGGQVLAELRSDPELRDLPVIVVTSAEAGPLAGSVAVLEKSRLSRGGLLRVIRGVGTGG</sequence>
<keyword evidence="6 12" id="KW-0418">Kinase</keyword>
<dbReference type="EMBL" id="BLAD01000058">
    <property type="protein sequence ID" value="GES02392.1"/>
    <property type="molecule type" value="Genomic_DNA"/>
</dbReference>
<dbReference type="Gene3D" id="3.40.50.2300">
    <property type="match status" value="1"/>
</dbReference>
<comment type="catalytic activity">
    <reaction evidence="1">
        <text>ATP + protein L-histidine = ADP + protein N-phospho-L-histidine.</text>
        <dbReference type="EC" id="2.7.13.3"/>
    </reaction>
</comment>
<evidence type="ECO:0000256" key="6">
    <source>
        <dbReference type="ARBA" id="ARBA00022777"/>
    </source>
</evidence>
<dbReference type="Gene3D" id="1.10.287.130">
    <property type="match status" value="1"/>
</dbReference>
<feature type="modified residue" description="4-aspartylphosphate" evidence="8">
    <location>
        <position position="481"/>
    </location>
</feature>
<dbReference type="Pfam" id="PF00072">
    <property type="entry name" value="Response_reg"/>
    <property type="match status" value="1"/>
</dbReference>
<evidence type="ECO:0000256" key="8">
    <source>
        <dbReference type="PROSITE-ProRule" id="PRU00169"/>
    </source>
</evidence>